<evidence type="ECO:0000256" key="4">
    <source>
        <dbReference type="HAMAP-Rule" id="MF_03155"/>
    </source>
</evidence>
<sequence length="325" mass="35571">MSTHREPINVKELPTTYSGKVELAIIGGTGLYRLDTLTPVARLTISTPWGFPSGPITISKTDKGFPIAFLPRHGLHHDLLPTDVPAQANIAALKSLGVKVIIAFSAVGSLQQHIRPRDFVLPSQIIDRTKGNRPHTFFERGFVAHAMFGEPFDPKLNLILAKYEHVLNGEDGKKVKLHSPATEGKDLTMICMEGPQFSTRAESQLYQSWGASVINMSVIPESKLAREAEISYQMVCMSTDYDAWDVSGEPVTVEIVVGNLTANGSNAHRFAEAVIDEVAEEIKNGNLGNDLAGSMKMSVSTNPVGVKKEILEKMSFLFPGYWPVN</sequence>
<dbReference type="PANTHER" id="PTHR42679:SF2">
    <property type="entry name" value="S-METHYL-5'-THIOADENOSINE PHOSPHORYLASE"/>
    <property type="match status" value="1"/>
</dbReference>
<dbReference type="GO" id="GO:0005829">
    <property type="term" value="C:cytosol"/>
    <property type="evidence" value="ECO:0007669"/>
    <property type="project" value="TreeGrafter"/>
</dbReference>
<feature type="binding site" evidence="4">
    <location>
        <begin position="105"/>
        <end position="106"/>
    </location>
    <ligand>
        <name>phosphate</name>
        <dbReference type="ChEBI" id="CHEBI:43474"/>
    </ligand>
</feature>
<dbReference type="OrthoDB" id="431409at2759"/>
<dbReference type="Gene3D" id="3.40.50.1580">
    <property type="entry name" value="Nucleoside phosphorylase domain"/>
    <property type="match status" value="1"/>
</dbReference>
<comment type="pathway">
    <text evidence="4">Amino-acid biosynthesis; L-methionine biosynthesis via salvage pathway; S-methyl-5-thio-alpha-D-ribose 1-phosphate from S-methyl-5'-thioadenosine (phosphorylase route): step 1/1.</text>
</comment>
<name>A0A1E3QNJ8_9ASCO</name>
<evidence type="ECO:0000256" key="1">
    <source>
        <dbReference type="ARBA" id="ARBA00022676"/>
    </source>
</evidence>
<feature type="binding site" evidence="4">
    <location>
        <begin position="72"/>
        <end position="73"/>
    </location>
    <ligand>
        <name>phosphate</name>
        <dbReference type="ChEBI" id="CHEBI:43474"/>
    </ligand>
</feature>
<proteinExistence type="inferred from homology"/>
<evidence type="ECO:0000256" key="2">
    <source>
        <dbReference type="ARBA" id="ARBA00022679"/>
    </source>
</evidence>
<dbReference type="UniPathway" id="UPA00904">
    <property type="reaction ID" value="UER00873"/>
</dbReference>
<evidence type="ECO:0000256" key="3">
    <source>
        <dbReference type="ARBA" id="ARBA00022726"/>
    </source>
</evidence>
<dbReference type="SUPFAM" id="SSF53167">
    <property type="entry name" value="Purine and uridine phosphorylases"/>
    <property type="match status" value="1"/>
</dbReference>
<dbReference type="InterPro" id="IPR000845">
    <property type="entry name" value="Nucleoside_phosphorylase_d"/>
</dbReference>
<dbReference type="HAMAP" id="MF_01963">
    <property type="entry name" value="MTAP"/>
    <property type="match status" value="1"/>
</dbReference>
<feature type="binding site" evidence="4">
    <location>
        <position position="29"/>
    </location>
    <ligand>
        <name>phosphate</name>
        <dbReference type="ChEBI" id="CHEBI:43474"/>
    </ligand>
</feature>
<feature type="binding site" evidence="4">
    <location>
        <position position="217"/>
    </location>
    <ligand>
        <name>phosphate</name>
        <dbReference type="ChEBI" id="CHEBI:43474"/>
    </ligand>
</feature>
<comment type="subcellular location">
    <subcellularLocation>
        <location evidence="4">Cytoplasm</location>
    </subcellularLocation>
    <subcellularLocation>
        <location evidence="4">Nucleus</location>
    </subcellularLocation>
</comment>
<comment type="function">
    <text evidence="4">Catalyzes the reversible phosphorylation of S-methyl-5'-thioadenosine (MTA) to adenine and 5-methylthioribose-1-phosphate. Involved in the breakdown of MTA, a major by-product of polyamine biosynthesis. Responsible for the first step in the methionine salvage pathway after MTA has been generated from S-adenosylmethionine. Has broad substrate specificity with 6-aminopurine nucleosides as preferred substrates.</text>
</comment>
<dbReference type="GeneID" id="30149722"/>
<feature type="domain" description="Nucleoside phosphorylase" evidence="5">
    <location>
        <begin position="23"/>
        <end position="275"/>
    </location>
</feature>
<keyword evidence="3 4" id="KW-0660">Purine salvage</keyword>
<keyword evidence="4" id="KW-0963">Cytoplasm</keyword>
<dbReference type="EMBL" id="KV454433">
    <property type="protein sequence ID" value="ODQ79014.1"/>
    <property type="molecule type" value="Genomic_DNA"/>
</dbReference>
<dbReference type="PROSITE" id="PS01240">
    <property type="entry name" value="PNP_MTAP_2"/>
    <property type="match status" value="1"/>
</dbReference>
<dbReference type="STRING" id="984486.A0A1E3QNJ8"/>
<evidence type="ECO:0000313" key="6">
    <source>
        <dbReference type="EMBL" id="ODQ79014.1"/>
    </source>
</evidence>
<dbReference type="InterPro" id="IPR010044">
    <property type="entry name" value="MTAP"/>
</dbReference>
<keyword evidence="7" id="KW-1185">Reference proteome</keyword>
<dbReference type="Pfam" id="PF01048">
    <property type="entry name" value="PNP_UDP_1"/>
    <property type="match status" value="1"/>
</dbReference>
<keyword evidence="2 4" id="KW-0808">Transferase</keyword>
<dbReference type="PANTHER" id="PTHR42679">
    <property type="entry name" value="S-METHYL-5'-THIOADENOSINE PHOSPHORYLASE"/>
    <property type="match status" value="1"/>
</dbReference>
<dbReference type="InterPro" id="IPR035994">
    <property type="entry name" value="Nucleoside_phosphorylase_sf"/>
</dbReference>
<dbReference type="GO" id="GO:0017061">
    <property type="term" value="F:S-methyl-5-thioadenosine phosphorylase activity"/>
    <property type="evidence" value="ECO:0007669"/>
    <property type="project" value="UniProtKB-UniRule"/>
</dbReference>
<dbReference type="Proteomes" id="UP000094336">
    <property type="component" value="Unassembled WGS sequence"/>
</dbReference>
<dbReference type="GO" id="GO:0003729">
    <property type="term" value="F:mRNA binding"/>
    <property type="evidence" value="ECO:0007669"/>
    <property type="project" value="EnsemblFungi"/>
</dbReference>
<feature type="binding site" evidence="4">
    <location>
        <begin position="240"/>
        <end position="242"/>
    </location>
    <ligand>
        <name>substrate</name>
    </ligand>
</feature>
<comment type="subunit">
    <text evidence="4">Homotrimer.</text>
</comment>
<evidence type="ECO:0000259" key="5">
    <source>
        <dbReference type="Pfam" id="PF01048"/>
    </source>
</evidence>
<dbReference type="InterPro" id="IPR018099">
    <property type="entry name" value="Purine_phosphorylase-2_CS"/>
</dbReference>
<feature type="binding site" evidence="4">
    <location>
        <position position="216"/>
    </location>
    <ligand>
        <name>substrate</name>
    </ligand>
</feature>
<dbReference type="GO" id="GO:0006537">
    <property type="term" value="P:glutamate biosynthetic process"/>
    <property type="evidence" value="ECO:0007669"/>
    <property type="project" value="EnsemblFungi"/>
</dbReference>
<protein>
    <recommendedName>
        <fullName evidence="4">S-methyl-5'-thioadenosine phosphorylase</fullName>
        <ecNumber evidence="4">2.4.2.28</ecNumber>
    </recommendedName>
    <alternativeName>
        <fullName evidence="4">5'-methylthioadenosine phosphorylase</fullName>
        <shortName evidence="4">MTA phosphorylase</shortName>
        <shortName evidence="4">MTAP</shortName>
        <shortName evidence="4">MTAPase</shortName>
    </alternativeName>
</protein>
<keyword evidence="1 4" id="KW-0328">Glycosyltransferase</keyword>
<gene>
    <name evidence="4" type="primary">MEU1</name>
    <name evidence="6" type="ORF">BABINDRAFT_38316</name>
</gene>
<dbReference type="RefSeq" id="XP_018984342.1">
    <property type="nucleotide sequence ID" value="XM_019131869.1"/>
</dbReference>
<dbReference type="AlphaFoldDB" id="A0A1E3QNJ8"/>
<keyword evidence="4" id="KW-0539">Nucleus</keyword>
<dbReference type="EC" id="2.4.2.28" evidence="4"/>
<dbReference type="GO" id="GO:0006166">
    <property type="term" value="P:purine ribonucleoside salvage"/>
    <property type="evidence" value="ECO:0007669"/>
    <property type="project" value="UniProtKB-KW"/>
</dbReference>
<evidence type="ECO:0000313" key="7">
    <source>
        <dbReference type="Proteomes" id="UP000094336"/>
    </source>
</evidence>
<reference evidence="7" key="1">
    <citation type="submission" date="2016-05" db="EMBL/GenBank/DDBJ databases">
        <title>Comparative genomics of biotechnologically important yeasts.</title>
        <authorList>
            <consortium name="DOE Joint Genome Institute"/>
            <person name="Riley R."/>
            <person name="Haridas S."/>
            <person name="Wolfe K.H."/>
            <person name="Lopes M.R."/>
            <person name="Hittinger C.T."/>
            <person name="Goker M."/>
            <person name="Salamov A."/>
            <person name="Wisecaver J."/>
            <person name="Long T.M."/>
            <person name="Aerts A.L."/>
            <person name="Barry K."/>
            <person name="Choi C."/>
            <person name="Clum A."/>
            <person name="Coughlan A.Y."/>
            <person name="Deshpande S."/>
            <person name="Douglass A.P."/>
            <person name="Hanson S.J."/>
            <person name="Klenk H.-P."/>
            <person name="Labutti K."/>
            <person name="Lapidus A."/>
            <person name="Lindquist E."/>
            <person name="Lipzen A."/>
            <person name="Meier-Kolthoff J.P."/>
            <person name="Ohm R.A."/>
            <person name="Otillar R.P."/>
            <person name="Pangilinan J."/>
            <person name="Peng Y."/>
            <person name="Rokas A."/>
            <person name="Rosa C.A."/>
            <person name="Scheuner C."/>
            <person name="Sibirny A.A."/>
            <person name="Slot J.C."/>
            <person name="Stielow J.B."/>
            <person name="Sun H."/>
            <person name="Kurtzman C.P."/>
            <person name="Blackwell M."/>
            <person name="Grigoriev I.V."/>
            <person name="Jeffries T.W."/>
        </authorList>
    </citation>
    <scope>NUCLEOTIDE SEQUENCE [LARGE SCALE GENOMIC DNA]</scope>
    <source>
        <strain evidence="7">NRRL Y-12698</strain>
    </source>
</reference>
<dbReference type="GO" id="GO:0019509">
    <property type="term" value="P:L-methionine salvage from methylthioadenosine"/>
    <property type="evidence" value="ECO:0007669"/>
    <property type="project" value="UniProtKB-UniRule"/>
</dbReference>
<comment type="similarity">
    <text evidence="4">Belongs to the PNP/MTAP phosphorylase family. MTAP subfamily.</text>
</comment>
<comment type="catalytic activity">
    <reaction evidence="4">
        <text>S-methyl-5'-thioadenosine + phosphate = 5-(methylsulfanyl)-alpha-D-ribose 1-phosphate + adenine</text>
        <dbReference type="Rhea" id="RHEA:11852"/>
        <dbReference type="ChEBI" id="CHEBI:16708"/>
        <dbReference type="ChEBI" id="CHEBI:17509"/>
        <dbReference type="ChEBI" id="CHEBI:43474"/>
        <dbReference type="ChEBI" id="CHEBI:58533"/>
        <dbReference type="EC" id="2.4.2.28"/>
    </reaction>
</comment>
<dbReference type="FunFam" id="3.40.50.1580:FF:000008">
    <property type="entry name" value="S-methyl-5'-thioadenosine phosphorylase"/>
    <property type="match status" value="1"/>
</dbReference>
<dbReference type="GO" id="GO:0005634">
    <property type="term" value="C:nucleus"/>
    <property type="evidence" value="ECO:0007669"/>
    <property type="project" value="UniProtKB-SubCell"/>
</dbReference>
<accession>A0A1E3QNJ8</accession>
<organism evidence="6 7">
    <name type="scientific">Babjeviella inositovora NRRL Y-12698</name>
    <dbReference type="NCBI Taxonomy" id="984486"/>
    <lineage>
        <taxon>Eukaryota</taxon>
        <taxon>Fungi</taxon>
        <taxon>Dikarya</taxon>
        <taxon>Ascomycota</taxon>
        <taxon>Saccharomycotina</taxon>
        <taxon>Pichiomycetes</taxon>
        <taxon>Serinales incertae sedis</taxon>
        <taxon>Babjeviella</taxon>
    </lineage>
</organism>
<feature type="site" description="Important for substrate specificity" evidence="4">
    <location>
        <position position="198"/>
    </location>
</feature>
<feature type="site" description="Important for substrate specificity" evidence="4">
    <location>
        <position position="253"/>
    </location>
</feature>
<dbReference type="CDD" id="cd09010">
    <property type="entry name" value="MTAP_SsMTAPII_like_MTIP"/>
    <property type="match status" value="1"/>
</dbReference>